<dbReference type="GO" id="GO:0004077">
    <property type="term" value="F:biotin--[biotin carboxyl-carrier protein] ligase activity"/>
    <property type="evidence" value="ECO:0007669"/>
    <property type="project" value="UniProtKB-EC"/>
</dbReference>
<dbReference type="Pfam" id="PF02237">
    <property type="entry name" value="BPL_C"/>
    <property type="match status" value="1"/>
</dbReference>
<keyword evidence="3" id="KW-0067">ATP-binding</keyword>
<evidence type="ECO:0000313" key="8">
    <source>
        <dbReference type="EMBL" id="MFD1744013.1"/>
    </source>
</evidence>
<evidence type="ECO:0000256" key="3">
    <source>
        <dbReference type="ARBA" id="ARBA00022840"/>
    </source>
</evidence>
<keyword evidence="2" id="KW-0547">Nucleotide-binding</keyword>
<dbReference type="InterPro" id="IPR003142">
    <property type="entry name" value="BPL_C"/>
</dbReference>
<name>A0ABW4M0S2_9HYPH</name>
<dbReference type="SUPFAM" id="SSF50037">
    <property type="entry name" value="C-terminal domain of transcriptional repressors"/>
    <property type="match status" value="1"/>
</dbReference>
<dbReference type="InterPro" id="IPR004408">
    <property type="entry name" value="Biotin_CoA_COase_ligase"/>
</dbReference>
<evidence type="ECO:0000256" key="4">
    <source>
        <dbReference type="ARBA" id="ARBA00023267"/>
    </source>
</evidence>
<dbReference type="Pfam" id="PF03099">
    <property type="entry name" value="BPL_LplA_LipB"/>
    <property type="match status" value="1"/>
</dbReference>
<evidence type="ECO:0000256" key="6">
    <source>
        <dbReference type="ARBA" id="ARBA00047846"/>
    </source>
</evidence>
<dbReference type="PANTHER" id="PTHR12835">
    <property type="entry name" value="BIOTIN PROTEIN LIGASE"/>
    <property type="match status" value="1"/>
</dbReference>
<dbReference type="InterPro" id="IPR008988">
    <property type="entry name" value="Transcriptional_repressor_C"/>
</dbReference>
<dbReference type="InterPro" id="IPR045864">
    <property type="entry name" value="aa-tRNA-synth_II/BPL/LPL"/>
</dbReference>
<evidence type="ECO:0000313" key="9">
    <source>
        <dbReference type="Proteomes" id="UP001597322"/>
    </source>
</evidence>
<dbReference type="EMBL" id="JBHUEQ010000003">
    <property type="protein sequence ID" value="MFD1744013.1"/>
    <property type="molecule type" value="Genomic_DNA"/>
</dbReference>
<accession>A0ABW4M0S2</accession>
<dbReference type="InterPro" id="IPR004143">
    <property type="entry name" value="BPL_LPL_catalytic"/>
</dbReference>
<dbReference type="CDD" id="cd16442">
    <property type="entry name" value="BPL"/>
    <property type="match status" value="1"/>
</dbReference>
<proteinExistence type="predicted"/>
<dbReference type="SUPFAM" id="SSF55681">
    <property type="entry name" value="Class II aaRS and biotin synthetases"/>
    <property type="match status" value="1"/>
</dbReference>
<dbReference type="PANTHER" id="PTHR12835:SF5">
    <property type="entry name" value="BIOTIN--PROTEIN LIGASE"/>
    <property type="match status" value="1"/>
</dbReference>
<dbReference type="NCBIfam" id="TIGR00121">
    <property type="entry name" value="birA_ligase"/>
    <property type="match status" value="1"/>
</dbReference>
<reference evidence="9" key="1">
    <citation type="journal article" date="2019" name="Int. J. Syst. Evol. Microbiol.">
        <title>The Global Catalogue of Microorganisms (GCM) 10K type strain sequencing project: providing services to taxonomists for standard genome sequencing and annotation.</title>
        <authorList>
            <consortium name="The Broad Institute Genomics Platform"/>
            <consortium name="The Broad Institute Genome Sequencing Center for Infectious Disease"/>
            <person name="Wu L."/>
            <person name="Ma J."/>
        </authorList>
    </citation>
    <scope>NUCLEOTIDE SEQUENCE [LARGE SCALE GENOMIC DNA]</scope>
    <source>
        <strain evidence="9">CG52</strain>
    </source>
</reference>
<dbReference type="PROSITE" id="PS51733">
    <property type="entry name" value="BPL_LPL_CATALYTIC"/>
    <property type="match status" value="1"/>
</dbReference>
<evidence type="ECO:0000256" key="1">
    <source>
        <dbReference type="ARBA" id="ARBA00022598"/>
    </source>
</evidence>
<protein>
    <recommendedName>
        <fullName evidence="5">biotin--[biotin carboxyl-carrier protein] ligase</fullName>
        <ecNumber evidence="5">6.3.4.15</ecNumber>
    </recommendedName>
</protein>
<comment type="catalytic activity">
    <reaction evidence="6">
        <text>biotin + L-lysyl-[protein] + ATP = N(6)-biotinyl-L-lysyl-[protein] + AMP + diphosphate + H(+)</text>
        <dbReference type="Rhea" id="RHEA:11756"/>
        <dbReference type="Rhea" id="RHEA-COMP:9752"/>
        <dbReference type="Rhea" id="RHEA-COMP:10505"/>
        <dbReference type="ChEBI" id="CHEBI:15378"/>
        <dbReference type="ChEBI" id="CHEBI:29969"/>
        <dbReference type="ChEBI" id="CHEBI:30616"/>
        <dbReference type="ChEBI" id="CHEBI:33019"/>
        <dbReference type="ChEBI" id="CHEBI:57586"/>
        <dbReference type="ChEBI" id="CHEBI:83144"/>
        <dbReference type="ChEBI" id="CHEBI:456215"/>
        <dbReference type="EC" id="6.3.4.15"/>
    </reaction>
</comment>
<keyword evidence="9" id="KW-1185">Reference proteome</keyword>
<evidence type="ECO:0000256" key="5">
    <source>
        <dbReference type="ARBA" id="ARBA00024227"/>
    </source>
</evidence>
<dbReference type="EC" id="6.3.4.15" evidence="5"/>
<keyword evidence="4" id="KW-0092">Biotin</keyword>
<keyword evidence="1 8" id="KW-0436">Ligase</keyword>
<comment type="caution">
    <text evidence="8">The sequence shown here is derived from an EMBL/GenBank/DDBJ whole genome shotgun (WGS) entry which is preliminary data.</text>
</comment>
<organism evidence="8 9">
    <name type="scientific">Rhizobium helianthi</name>
    <dbReference type="NCBI Taxonomy" id="1132695"/>
    <lineage>
        <taxon>Bacteria</taxon>
        <taxon>Pseudomonadati</taxon>
        <taxon>Pseudomonadota</taxon>
        <taxon>Alphaproteobacteria</taxon>
        <taxon>Hyphomicrobiales</taxon>
        <taxon>Rhizobiaceae</taxon>
        <taxon>Rhizobium/Agrobacterium group</taxon>
        <taxon>Rhizobium</taxon>
    </lineage>
</organism>
<evidence type="ECO:0000256" key="2">
    <source>
        <dbReference type="ARBA" id="ARBA00022741"/>
    </source>
</evidence>
<dbReference type="Gene3D" id="2.30.30.100">
    <property type="match status" value="1"/>
</dbReference>
<dbReference type="Proteomes" id="UP001597322">
    <property type="component" value="Unassembled WGS sequence"/>
</dbReference>
<dbReference type="RefSeq" id="WP_377395204.1">
    <property type="nucleotide sequence ID" value="NZ_JBHUEQ010000003.1"/>
</dbReference>
<evidence type="ECO:0000259" key="7">
    <source>
        <dbReference type="PROSITE" id="PS51733"/>
    </source>
</evidence>
<sequence>MGTNGGGEYSLDAFRHLALGEVTSTNSECLRAAREGDPGMLWITAERQTAGRGRRGRHWASEGGNLYASLLLLDPSDAALLSSLPLAVSVAVHATLKSVLPSTAEALEIKWPNDVLIGRKKACGILLEAEMLASGQRAVVAGIGINIRYRPEDAPYGVTSLSEQGVSQGADELFACLYREMAWALKLWDHGRGVAEVTRLWREAACGIGGLIRVNLPDRSLDGRFVGIDDQGLLILEAEGRQQLIAAGDVFLL</sequence>
<gene>
    <name evidence="8" type="ORF">ACFSE1_00925</name>
</gene>
<dbReference type="Gene3D" id="3.30.930.10">
    <property type="entry name" value="Bira Bifunctional Protein, Domain 2"/>
    <property type="match status" value="1"/>
</dbReference>
<feature type="domain" description="BPL/LPL catalytic" evidence="7">
    <location>
        <begin position="15"/>
        <end position="189"/>
    </location>
</feature>